<dbReference type="OrthoDB" id="9006714at2"/>
<reference evidence="3 4" key="1">
    <citation type="submission" date="2017-06" db="EMBL/GenBank/DDBJ databases">
        <authorList>
            <person name="Kim H.J."/>
            <person name="Triplett B.A."/>
        </authorList>
    </citation>
    <scope>NUCLEOTIDE SEQUENCE [LARGE SCALE GENOMIC DNA]</scope>
    <source>
        <strain evidence="3 4">MWH-VicM1</strain>
    </source>
</reference>
<evidence type="ECO:0000256" key="1">
    <source>
        <dbReference type="ARBA" id="ARBA00044755"/>
    </source>
</evidence>
<protein>
    <submittedName>
        <fullName evidence="3">Protein CcmA, bactofilin family</fullName>
    </submittedName>
</protein>
<keyword evidence="4" id="KW-1185">Reference proteome</keyword>
<dbReference type="AlphaFoldDB" id="A0A212T841"/>
<gene>
    <name evidence="3" type="ORF">SAMN06295916_0595</name>
</gene>
<feature type="region of interest" description="Disordered" evidence="2">
    <location>
        <begin position="123"/>
        <end position="149"/>
    </location>
</feature>
<sequence length="149" mass="16075">MFKKKKELPQGMESFDTLVGKSSQIHGRMTVHDSIRIDGKIFGNLEPADDHTCSIAVGPTGVVTGNIHCHRAYIAGTVLGNIFAKELIVLSDSAVVRGDISSDSFNIASGAVVDGTMLQANRKVRDPQQSRVSQTNIFNESSSLDRSTQ</sequence>
<accession>A0A212T841</accession>
<dbReference type="PANTHER" id="PTHR35024:SF4">
    <property type="entry name" value="POLYMER-FORMING CYTOSKELETAL PROTEIN"/>
    <property type="match status" value="1"/>
</dbReference>
<feature type="compositionally biased region" description="Polar residues" evidence="2">
    <location>
        <begin position="129"/>
        <end position="149"/>
    </location>
</feature>
<evidence type="ECO:0000313" key="3">
    <source>
        <dbReference type="EMBL" id="SNC62030.1"/>
    </source>
</evidence>
<dbReference type="Proteomes" id="UP000197215">
    <property type="component" value="Unassembled WGS sequence"/>
</dbReference>
<dbReference type="InterPro" id="IPR007607">
    <property type="entry name" value="BacA/B"/>
</dbReference>
<proteinExistence type="inferred from homology"/>
<dbReference type="PANTHER" id="PTHR35024">
    <property type="entry name" value="HYPOTHETICAL CYTOSOLIC PROTEIN"/>
    <property type="match status" value="1"/>
</dbReference>
<evidence type="ECO:0000313" key="4">
    <source>
        <dbReference type="Proteomes" id="UP000197215"/>
    </source>
</evidence>
<comment type="similarity">
    <text evidence="1">Belongs to the bactofilin family.</text>
</comment>
<dbReference type="Pfam" id="PF04519">
    <property type="entry name" value="Bactofilin"/>
    <property type="match status" value="1"/>
</dbReference>
<evidence type="ECO:0000256" key="2">
    <source>
        <dbReference type="SAM" id="MobiDB-lite"/>
    </source>
</evidence>
<name>A0A212T841_9BURK</name>
<dbReference type="RefSeq" id="WP_133062454.1">
    <property type="nucleotide sequence ID" value="NZ_FYEX01000001.1"/>
</dbReference>
<dbReference type="EMBL" id="FYEX01000001">
    <property type="protein sequence ID" value="SNC62030.1"/>
    <property type="molecule type" value="Genomic_DNA"/>
</dbReference>
<organism evidence="3 4">
    <name type="scientific">Polynucleobacter victoriensis</name>
    <dbReference type="NCBI Taxonomy" id="2049319"/>
    <lineage>
        <taxon>Bacteria</taxon>
        <taxon>Pseudomonadati</taxon>
        <taxon>Pseudomonadota</taxon>
        <taxon>Betaproteobacteria</taxon>
        <taxon>Burkholderiales</taxon>
        <taxon>Burkholderiaceae</taxon>
        <taxon>Polynucleobacter</taxon>
    </lineage>
</organism>